<feature type="transmembrane region" description="Helical" evidence="1">
    <location>
        <begin position="68"/>
        <end position="90"/>
    </location>
</feature>
<organism evidence="2 3">
    <name type="scientific">Aurantiacibacter sediminis</name>
    <dbReference type="NCBI Taxonomy" id="2793064"/>
    <lineage>
        <taxon>Bacteria</taxon>
        <taxon>Pseudomonadati</taxon>
        <taxon>Pseudomonadota</taxon>
        <taxon>Alphaproteobacteria</taxon>
        <taxon>Sphingomonadales</taxon>
        <taxon>Erythrobacteraceae</taxon>
        <taxon>Aurantiacibacter</taxon>
    </lineage>
</organism>
<protein>
    <recommendedName>
        <fullName evidence="4">Thiamine biosynthesis protein ThiC</fullName>
    </recommendedName>
</protein>
<evidence type="ECO:0000256" key="1">
    <source>
        <dbReference type="SAM" id="Phobius"/>
    </source>
</evidence>
<sequence>MQSTFTSAARIAAIALLVTVITQITYITISNGGGTPPRDILWGIETITFALTAIAGLALLLARPIIGAGIAVSGIFNTIQAGMGLVMFGPLMEGGEALAPVFGAVLSMAFLLYFAAKIALGIAAIGAAGVLWVSGRFAKAIGALAGLAGLIAVAINAAAIFPATDLTFPAGGAGTAAAALLAIALFFVKRPDAE</sequence>
<keyword evidence="1" id="KW-0472">Membrane</keyword>
<feature type="transmembrane region" description="Helical" evidence="1">
    <location>
        <begin position="140"/>
        <end position="161"/>
    </location>
</feature>
<keyword evidence="3" id="KW-1185">Reference proteome</keyword>
<feature type="transmembrane region" description="Helical" evidence="1">
    <location>
        <begin position="40"/>
        <end position="61"/>
    </location>
</feature>
<reference evidence="2 3" key="1">
    <citation type="submission" date="2020-11" db="EMBL/GenBank/DDBJ databases">
        <title>Erythrobacter sediminis sp. nov., a marine bacterium from a tidal flat of Garorim Bay.</title>
        <authorList>
            <person name="Kim D."/>
            <person name="Yoo Y."/>
            <person name="Kim J.-J."/>
        </authorList>
    </citation>
    <scope>NUCLEOTIDE SEQUENCE [LARGE SCALE GENOMIC DNA]</scope>
    <source>
        <strain evidence="2 3">JGD-13</strain>
    </source>
</reference>
<feature type="transmembrane region" description="Helical" evidence="1">
    <location>
        <begin position="7"/>
        <end position="28"/>
    </location>
</feature>
<keyword evidence="1" id="KW-0812">Transmembrane</keyword>
<evidence type="ECO:0000313" key="2">
    <source>
        <dbReference type="EMBL" id="MBH5321860.1"/>
    </source>
</evidence>
<proteinExistence type="predicted"/>
<feature type="transmembrane region" description="Helical" evidence="1">
    <location>
        <begin position="167"/>
        <end position="188"/>
    </location>
</feature>
<keyword evidence="1" id="KW-1133">Transmembrane helix</keyword>
<gene>
    <name evidence="2" type="ORF">I5L03_04610</name>
</gene>
<dbReference type="RefSeq" id="WP_197920505.1">
    <property type="nucleotide sequence ID" value="NZ_CAWPTA010000006.1"/>
</dbReference>
<dbReference type="EMBL" id="JAEANY010000001">
    <property type="protein sequence ID" value="MBH5321860.1"/>
    <property type="molecule type" value="Genomic_DNA"/>
</dbReference>
<evidence type="ECO:0008006" key="4">
    <source>
        <dbReference type="Google" id="ProtNLM"/>
    </source>
</evidence>
<feature type="transmembrane region" description="Helical" evidence="1">
    <location>
        <begin position="110"/>
        <end position="133"/>
    </location>
</feature>
<name>A0ABS0N1N0_9SPHN</name>
<evidence type="ECO:0000313" key="3">
    <source>
        <dbReference type="Proteomes" id="UP000602442"/>
    </source>
</evidence>
<accession>A0ABS0N1N0</accession>
<comment type="caution">
    <text evidence="2">The sequence shown here is derived from an EMBL/GenBank/DDBJ whole genome shotgun (WGS) entry which is preliminary data.</text>
</comment>
<dbReference type="Proteomes" id="UP000602442">
    <property type="component" value="Unassembled WGS sequence"/>
</dbReference>